<dbReference type="InterPro" id="IPR037006">
    <property type="entry name" value="CheA-like_homodim_sf"/>
</dbReference>
<dbReference type="Pfam" id="PF02518">
    <property type="entry name" value="HATPase_c"/>
    <property type="match status" value="1"/>
</dbReference>
<dbReference type="Pfam" id="PF01627">
    <property type="entry name" value="Hpt"/>
    <property type="match status" value="1"/>
</dbReference>
<evidence type="ECO:0000256" key="11">
    <source>
        <dbReference type="ARBA" id="ARBA00022840"/>
    </source>
</evidence>
<evidence type="ECO:0000259" key="18">
    <source>
        <dbReference type="PROSITE" id="PS50894"/>
    </source>
</evidence>
<dbReference type="InterPro" id="IPR005467">
    <property type="entry name" value="His_kinase_dom"/>
</dbReference>
<dbReference type="Gene3D" id="3.30.565.10">
    <property type="entry name" value="Histidine kinase-like ATPase, C-terminal domain"/>
    <property type="match status" value="1"/>
</dbReference>
<dbReference type="Gene3D" id="1.10.287.560">
    <property type="entry name" value="Histidine kinase CheA-like, homodimeric domain"/>
    <property type="match status" value="1"/>
</dbReference>
<dbReference type="PRINTS" id="PR00344">
    <property type="entry name" value="BCTRLSENSOR"/>
</dbReference>
<dbReference type="PROSITE" id="PS50894">
    <property type="entry name" value="HPT"/>
    <property type="match status" value="1"/>
</dbReference>
<dbReference type="Gene3D" id="1.20.120.160">
    <property type="entry name" value="HPT domain"/>
    <property type="match status" value="1"/>
</dbReference>
<dbReference type="SMART" id="SM00387">
    <property type="entry name" value="HATPase_c"/>
    <property type="match status" value="1"/>
</dbReference>
<proteinExistence type="predicted"/>
<keyword evidence="20" id="KW-1185">Reference proteome</keyword>
<dbReference type="EMBL" id="WHNY01000026">
    <property type="protein sequence ID" value="NOU63855.1"/>
    <property type="molecule type" value="Genomic_DNA"/>
</dbReference>
<evidence type="ECO:0000259" key="16">
    <source>
        <dbReference type="PROSITE" id="PS50109"/>
    </source>
</evidence>
<keyword evidence="7 14" id="KW-0597">Phosphoprotein</keyword>
<feature type="modified residue" description="Phosphohistidine" evidence="14">
    <location>
        <position position="49"/>
    </location>
</feature>
<evidence type="ECO:0000256" key="15">
    <source>
        <dbReference type="SAM" id="MobiDB-lite"/>
    </source>
</evidence>
<dbReference type="InterPro" id="IPR036641">
    <property type="entry name" value="HPT_dom_sf"/>
</dbReference>
<dbReference type="SMART" id="SM01231">
    <property type="entry name" value="H-kinase_dim"/>
    <property type="match status" value="1"/>
</dbReference>
<dbReference type="EC" id="2.7.13.3" evidence="3"/>
<dbReference type="CDD" id="cd00088">
    <property type="entry name" value="HPT"/>
    <property type="match status" value="1"/>
</dbReference>
<dbReference type="InterPro" id="IPR035891">
    <property type="entry name" value="CheY-binding_CheA"/>
</dbReference>
<evidence type="ECO:0000256" key="14">
    <source>
        <dbReference type="PROSITE-ProRule" id="PRU00110"/>
    </source>
</evidence>
<gene>
    <name evidence="19" type="ORF">GC096_07440</name>
</gene>
<dbReference type="SUPFAM" id="SSF55874">
    <property type="entry name" value="ATPase domain of HSP90 chaperone/DNA topoisomerase II/histidine kinase"/>
    <property type="match status" value="1"/>
</dbReference>
<dbReference type="SUPFAM" id="SSF47226">
    <property type="entry name" value="Histidine-containing phosphotransfer domain, HPT domain"/>
    <property type="match status" value="1"/>
</dbReference>
<evidence type="ECO:0000256" key="2">
    <source>
        <dbReference type="ARBA" id="ARBA00004496"/>
    </source>
</evidence>
<dbReference type="InterPro" id="IPR037052">
    <property type="entry name" value="CheA-like_P2_sf"/>
</dbReference>
<dbReference type="PROSITE" id="PS50851">
    <property type="entry name" value="CHEW"/>
    <property type="match status" value="2"/>
</dbReference>
<evidence type="ECO:0000256" key="1">
    <source>
        <dbReference type="ARBA" id="ARBA00000085"/>
    </source>
</evidence>
<protein>
    <recommendedName>
        <fullName evidence="4">Chemotaxis protein CheA</fullName>
        <ecNumber evidence="3">2.7.13.3</ecNumber>
    </recommendedName>
</protein>
<comment type="catalytic activity">
    <reaction evidence="1">
        <text>ATP + protein L-histidine = ADP + protein N-phospho-L-histidine.</text>
        <dbReference type="EC" id="2.7.13.3"/>
    </reaction>
</comment>
<evidence type="ECO:0000256" key="6">
    <source>
        <dbReference type="ARBA" id="ARBA00022500"/>
    </source>
</evidence>
<dbReference type="SUPFAM" id="SSF50341">
    <property type="entry name" value="CheW-like"/>
    <property type="match status" value="2"/>
</dbReference>
<evidence type="ECO:0000256" key="13">
    <source>
        <dbReference type="ARBA" id="ARBA00035100"/>
    </source>
</evidence>
<evidence type="ECO:0000256" key="5">
    <source>
        <dbReference type="ARBA" id="ARBA00022490"/>
    </source>
</evidence>
<evidence type="ECO:0000259" key="17">
    <source>
        <dbReference type="PROSITE" id="PS50851"/>
    </source>
</evidence>
<evidence type="ECO:0000313" key="19">
    <source>
        <dbReference type="EMBL" id="NOU63855.1"/>
    </source>
</evidence>
<feature type="domain" description="Histidine kinase" evidence="16">
    <location>
        <begin position="272"/>
        <end position="530"/>
    </location>
</feature>
<dbReference type="InterPro" id="IPR008207">
    <property type="entry name" value="Sig_transdc_His_kin_Hpt_dom"/>
</dbReference>
<dbReference type="InterPro" id="IPR004105">
    <property type="entry name" value="CheA-like_dim"/>
</dbReference>
<evidence type="ECO:0000256" key="3">
    <source>
        <dbReference type="ARBA" id="ARBA00012438"/>
    </source>
</evidence>
<dbReference type="SMART" id="SM00260">
    <property type="entry name" value="CheW"/>
    <property type="match status" value="2"/>
</dbReference>
<dbReference type="Pfam" id="PF02895">
    <property type="entry name" value="H-kinase_dim"/>
    <property type="match status" value="1"/>
</dbReference>
<dbReference type="Gene3D" id="2.30.30.40">
    <property type="entry name" value="SH3 Domains"/>
    <property type="match status" value="2"/>
</dbReference>
<evidence type="ECO:0000256" key="12">
    <source>
        <dbReference type="ARBA" id="ARBA00023012"/>
    </source>
</evidence>
<keyword evidence="12" id="KW-0902">Two-component regulatory system</keyword>
<dbReference type="InterPro" id="IPR051315">
    <property type="entry name" value="Bact_Chemotaxis_CheA"/>
</dbReference>
<comment type="function">
    <text evidence="13">Involved in the transmission of sensory signals from the chemoreceptors to the flagellar motors. CheA is autophosphorylated; it can transfer its phosphate group to either CheB or CheY.</text>
</comment>
<evidence type="ECO:0000256" key="4">
    <source>
        <dbReference type="ARBA" id="ARBA00021495"/>
    </source>
</evidence>
<feature type="domain" description="CheW-like" evidence="17">
    <location>
        <begin position="532"/>
        <end position="669"/>
    </location>
</feature>
<name>A0ABX1X5Z6_9BACL</name>
<dbReference type="CDD" id="cd16916">
    <property type="entry name" value="HATPase_CheA-like"/>
    <property type="match status" value="1"/>
</dbReference>
<dbReference type="InterPro" id="IPR004358">
    <property type="entry name" value="Sig_transdc_His_kin-like_C"/>
</dbReference>
<dbReference type="RefSeq" id="WP_171629604.1">
    <property type="nucleotide sequence ID" value="NZ_WHNY01000026.1"/>
</dbReference>
<keyword evidence="5" id="KW-0963">Cytoplasm</keyword>
<evidence type="ECO:0000256" key="9">
    <source>
        <dbReference type="ARBA" id="ARBA00022741"/>
    </source>
</evidence>
<dbReference type="Pfam" id="PF01584">
    <property type="entry name" value="CheW"/>
    <property type="match status" value="2"/>
</dbReference>
<organism evidence="19 20">
    <name type="scientific">Paenibacillus plantarum</name>
    <dbReference type="NCBI Taxonomy" id="2654975"/>
    <lineage>
        <taxon>Bacteria</taxon>
        <taxon>Bacillati</taxon>
        <taxon>Bacillota</taxon>
        <taxon>Bacilli</taxon>
        <taxon>Bacillales</taxon>
        <taxon>Paenibacillaceae</taxon>
        <taxon>Paenibacillus</taxon>
    </lineage>
</organism>
<dbReference type="InterPro" id="IPR003594">
    <property type="entry name" value="HATPase_dom"/>
</dbReference>
<keyword evidence="11" id="KW-0067">ATP-binding</keyword>
<evidence type="ECO:0000256" key="10">
    <source>
        <dbReference type="ARBA" id="ARBA00022777"/>
    </source>
</evidence>
<dbReference type="InterPro" id="IPR036097">
    <property type="entry name" value="HisK_dim/P_sf"/>
</dbReference>
<sequence length="829" mass="92977">MSDFQMEVYMGVFLDELSEQLLLLDKSLLELEENGSKPETIQTIFRIAHTLKGSAAAMGFDKLKEMMHKLENIFDHLRNNRIQVNTELMNVLFQSIDYMKQQRELFLKGNYEEQAVEHLIAVLEQLSHGDSIPMEPAPALVPVQSVTAEPELLSIRILIEPGTVMKAVRAVLVLRELQEMGDVLSTQPHFNASSADEDLEAPIHFLISTNQDCKEIQERINRISQLSEVIVGPFQAQPEDQGHESARSSTSTPDAEHKPAKPAPAVVKEAAAVSHTVRVDVQRLEHLINLVGELLIDNTRLVEVKKRLQDKYKQDADIHLLEDITHHLGKIVSNMRDGMMKTRMIPIEQLFSRFPRLIRDLSQTANKEIALTIEGKETELDRTLIEEISDPLIHILRNAADHGLETPDQREAAGKPRKGHIRMKAAHEENSIVITVTDDGRGIDPERIRKKAVDKGFISEEESQLMTEKEIIKLIFHSGMSTAEQVTELSGRGVGMDIVRSHIEKLNGLIDIETAIGKGTTITLKLPLTLAIIRSLLVRQAQRTIAVPLSNIIEIFRYNEQEIQLLHGQEICHVRGEILPLLRLNTLLSPESSVNEEASKTKRSILMIGMAEKRICLVVDQLIANQEIVIKSLDDIVGHIPYIAGTTILGDGLVALILDVNAMMQKSSSGHVRFGMKDRVNKGKHNTKRELVTVHFDAEWYGFHLEHVQEILAMPSLTKIAGAGPHVLGILTIREELLMVYDLRSSMGLSTPSSSAKSRVLIVRDGEQSIGIAVDSVTEIVTVFEHDTHEEIVQSKASLSTIRSIYKKEDRLIQVFDREQLLSQLKTNT</sequence>
<evidence type="ECO:0000256" key="8">
    <source>
        <dbReference type="ARBA" id="ARBA00022679"/>
    </source>
</evidence>
<evidence type="ECO:0000256" key="7">
    <source>
        <dbReference type="ARBA" id="ARBA00022553"/>
    </source>
</evidence>
<feature type="domain" description="HPt" evidence="18">
    <location>
        <begin position="2"/>
        <end position="106"/>
    </location>
</feature>
<feature type="region of interest" description="Disordered" evidence="15">
    <location>
        <begin position="236"/>
        <end position="261"/>
    </location>
</feature>
<keyword evidence="8" id="KW-0808">Transferase</keyword>
<dbReference type="Pfam" id="PF07194">
    <property type="entry name" value="P2"/>
    <property type="match status" value="1"/>
</dbReference>
<dbReference type="PANTHER" id="PTHR43395:SF10">
    <property type="entry name" value="CHEMOTAXIS PROTEIN CHEA"/>
    <property type="match status" value="1"/>
</dbReference>
<dbReference type="InterPro" id="IPR036890">
    <property type="entry name" value="HATPase_C_sf"/>
</dbReference>
<dbReference type="Gene3D" id="2.40.50.180">
    <property type="entry name" value="CheA-289, Domain 4"/>
    <property type="match status" value="1"/>
</dbReference>
<comment type="subcellular location">
    <subcellularLocation>
        <location evidence="2">Cytoplasm</location>
    </subcellularLocation>
</comment>
<dbReference type="InterPro" id="IPR002545">
    <property type="entry name" value="CheW-lke_dom"/>
</dbReference>
<dbReference type="InterPro" id="IPR010808">
    <property type="entry name" value="CheA_P2-bd"/>
</dbReference>
<feature type="domain" description="CheW-like" evidence="17">
    <location>
        <begin position="688"/>
        <end position="827"/>
    </location>
</feature>
<comment type="caution">
    <text evidence="19">The sequence shown here is derived from an EMBL/GenBank/DDBJ whole genome shotgun (WGS) entry which is preliminary data.</text>
</comment>
<dbReference type="Proteomes" id="UP000653578">
    <property type="component" value="Unassembled WGS sequence"/>
</dbReference>
<dbReference type="SUPFAM" id="SSF47384">
    <property type="entry name" value="Homodimeric domain of signal transducing histidine kinase"/>
    <property type="match status" value="1"/>
</dbReference>
<dbReference type="Gene3D" id="3.30.70.1110">
    <property type="entry name" value="Histidine kinase CheA-like, P2 response regulator-binding domain"/>
    <property type="match status" value="1"/>
</dbReference>
<keyword evidence="10" id="KW-0418">Kinase</keyword>
<keyword evidence="6" id="KW-0145">Chemotaxis</keyword>
<dbReference type="SMART" id="SM00073">
    <property type="entry name" value="HPT"/>
    <property type="match status" value="1"/>
</dbReference>
<dbReference type="PANTHER" id="PTHR43395">
    <property type="entry name" value="SENSOR HISTIDINE KINASE CHEA"/>
    <property type="match status" value="1"/>
</dbReference>
<accession>A0ABX1X5Z6</accession>
<keyword evidence="9" id="KW-0547">Nucleotide-binding</keyword>
<reference evidence="19 20" key="1">
    <citation type="submission" date="2019-10" db="EMBL/GenBank/DDBJ databases">
        <title>Description of Paenibacillus humi sp. nov.</title>
        <authorList>
            <person name="Carlier A."/>
            <person name="Qi S."/>
        </authorList>
    </citation>
    <scope>NUCLEOTIDE SEQUENCE [LARGE SCALE GENOMIC DNA]</scope>
    <source>
        <strain evidence="19 20">LMG 31461</strain>
    </source>
</reference>
<dbReference type="SUPFAM" id="SSF55052">
    <property type="entry name" value="CheY-binding domain of CheA"/>
    <property type="match status" value="1"/>
</dbReference>
<dbReference type="PROSITE" id="PS50109">
    <property type="entry name" value="HIS_KIN"/>
    <property type="match status" value="1"/>
</dbReference>
<evidence type="ECO:0000313" key="20">
    <source>
        <dbReference type="Proteomes" id="UP000653578"/>
    </source>
</evidence>
<dbReference type="InterPro" id="IPR036061">
    <property type="entry name" value="CheW-like_dom_sf"/>
</dbReference>